<reference evidence="2 3" key="1">
    <citation type="submission" date="2023-08" db="EMBL/GenBank/DDBJ databases">
        <title>Black Yeasts Isolated from many extreme environments.</title>
        <authorList>
            <person name="Coleine C."/>
            <person name="Stajich J.E."/>
            <person name="Selbmann L."/>
        </authorList>
    </citation>
    <scope>NUCLEOTIDE SEQUENCE [LARGE SCALE GENOMIC DNA]</scope>
    <source>
        <strain evidence="2 3">CCFEE 5935</strain>
    </source>
</reference>
<evidence type="ECO:0000256" key="1">
    <source>
        <dbReference type="SAM" id="MobiDB-lite"/>
    </source>
</evidence>
<evidence type="ECO:0000313" key="2">
    <source>
        <dbReference type="EMBL" id="KAK5163788.1"/>
    </source>
</evidence>
<organism evidence="2 3">
    <name type="scientific">Saxophila tyrrhenica</name>
    <dbReference type="NCBI Taxonomy" id="1690608"/>
    <lineage>
        <taxon>Eukaryota</taxon>
        <taxon>Fungi</taxon>
        <taxon>Dikarya</taxon>
        <taxon>Ascomycota</taxon>
        <taxon>Pezizomycotina</taxon>
        <taxon>Dothideomycetes</taxon>
        <taxon>Dothideomycetidae</taxon>
        <taxon>Mycosphaerellales</taxon>
        <taxon>Extremaceae</taxon>
        <taxon>Saxophila</taxon>
    </lineage>
</organism>
<dbReference type="EMBL" id="JAVRRT010000023">
    <property type="protein sequence ID" value="KAK5163788.1"/>
    <property type="molecule type" value="Genomic_DNA"/>
</dbReference>
<gene>
    <name evidence="2" type="primary">SOD4_2</name>
    <name evidence="2" type="ORF">LTR77_010462</name>
</gene>
<comment type="caution">
    <text evidence="2">The sequence shown here is derived from an EMBL/GenBank/DDBJ whole genome shotgun (WGS) entry which is preliminary data.</text>
</comment>
<keyword evidence="3" id="KW-1185">Reference proteome</keyword>
<feature type="compositionally biased region" description="Low complexity" evidence="1">
    <location>
        <begin position="178"/>
        <end position="193"/>
    </location>
</feature>
<dbReference type="EC" id="1.15.1.1" evidence="2"/>
<dbReference type="GO" id="GO:0046872">
    <property type="term" value="F:metal ion binding"/>
    <property type="evidence" value="ECO:0007669"/>
    <property type="project" value="InterPro"/>
</dbReference>
<dbReference type="GeneID" id="89931789"/>
<feature type="region of interest" description="Disordered" evidence="1">
    <location>
        <begin position="173"/>
        <end position="218"/>
    </location>
</feature>
<dbReference type="InterPro" id="IPR036423">
    <property type="entry name" value="SOD-like_Cu/Zn_dom_sf"/>
</dbReference>
<sequence length="238" mass="23231">MSFAMADDAPLAQSPDLTTGLTYSATLPDMGADGISGAVLGSISPDGTGTNFQVSFYNLPGGDSLSYGLYTGKVSATDCSAAGAILDPFSGGTTNCEKEPASCQVGALSLKHGAAKIIGGGAGTGYFADNYVDKYVSMDPSDQAFFGKGSIVVNDVNGAPVACANFINASKVSSKGNSTNTDSSSMAMSSTTGSSGGPTGSSQQTGGSSGSSSSSTGGAVMRTAAPIAGVLGMAALLI</sequence>
<dbReference type="GO" id="GO:0004784">
    <property type="term" value="F:superoxide dismutase activity"/>
    <property type="evidence" value="ECO:0007669"/>
    <property type="project" value="UniProtKB-EC"/>
</dbReference>
<dbReference type="AlphaFoldDB" id="A0AAV9NYV5"/>
<proteinExistence type="predicted"/>
<name>A0AAV9NYV5_9PEZI</name>
<dbReference type="RefSeq" id="XP_064654190.1">
    <property type="nucleotide sequence ID" value="XM_064807681.1"/>
</dbReference>
<accession>A0AAV9NYV5</accession>
<evidence type="ECO:0000313" key="3">
    <source>
        <dbReference type="Proteomes" id="UP001337655"/>
    </source>
</evidence>
<dbReference type="Proteomes" id="UP001337655">
    <property type="component" value="Unassembled WGS sequence"/>
</dbReference>
<dbReference type="Gene3D" id="2.60.40.200">
    <property type="entry name" value="Superoxide dismutase, copper/zinc binding domain"/>
    <property type="match status" value="1"/>
</dbReference>
<dbReference type="SUPFAM" id="SSF49329">
    <property type="entry name" value="Cu,Zn superoxide dismutase-like"/>
    <property type="match status" value="1"/>
</dbReference>
<protein>
    <submittedName>
        <fullName evidence="2">Cell surface superoxide dismutase [Cu-Zn] 4</fullName>
        <ecNumber evidence="2">1.15.1.1</ecNumber>
    </submittedName>
</protein>
<keyword evidence="2" id="KW-0560">Oxidoreductase</keyword>
<feature type="compositionally biased region" description="Low complexity" evidence="1">
    <location>
        <begin position="200"/>
        <end position="218"/>
    </location>
</feature>